<dbReference type="OrthoDB" id="205623at2759"/>
<accession>R7V7H3</accession>
<organism evidence="2">
    <name type="scientific">Capitella teleta</name>
    <name type="common">Polychaete worm</name>
    <dbReference type="NCBI Taxonomy" id="283909"/>
    <lineage>
        <taxon>Eukaryota</taxon>
        <taxon>Metazoa</taxon>
        <taxon>Spiralia</taxon>
        <taxon>Lophotrochozoa</taxon>
        <taxon>Annelida</taxon>
        <taxon>Polychaeta</taxon>
        <taxon>Sedentaria</taxon>
        <taxon>Scolecida</taxon>
        <taxon>Capitellidae</taxon>
        <taxon>Capitella</taxon>
    </lineage>
</organism>
<dbReference type="InterPro" id="IPR000863">
    <property type="entry name" value="Sulfotransferase_dom"/>
</dbReference>
<protein>
    <recommendedName>
        <fullName evidence="1">Sulfotransferase domain-containing protein</fullName>
    </recommendedName>
</protein>
<dbReference type="Pfam" id="PF00685">
    <property type="entry name" value="Sulfotransfer_1"/>
    <property type="match status" value="1"/>
</dbReference>
<dbReference type="EMBL" id="AMQN01038678">
    <property type="status" value="NOT_ANNOTATED_CDS"/>
    <property type="molecule type" value="Genomic_DNA"/>
</dbReference>
<dbReference type="AlphaFoldDB" id="R7V7H3"/>
<evidence type="ECO:0000259" key="1">
    <source>
        <dbReference type="Pfam" id="PF00685"/>
    </source>
</evidence>
<dbReference type="SUPFAM" id="SSF52540">
    <property type="entry name" value="P-loop containing nucleoside triphosphate hydrolases"/>
    <property type="match status" value="1"/>
</dbReference>
<evidence type="ECO:0000313" key="2">
    <source>
        <dbReference type="EMBL" id="ELU14427.1"/>
    </source>
</evidence>
<name>R7V7H3_CAPTE</name>
<sequence length="333" mass="37733">MASETKKSKDLVRSYQRSIPSLTIKNGTPFPGLLLTKRFDEITDFEVRSSDVLIAGYPRSGNHWMKEVVGQIYADETQEPPKASHKSSNKHAFEKIPILEMAIDIKQCMQTYMDNYFNRFGVIRPLLSRVATKFGLISSEKLFLLRLLHNFTIFNRMATTVQTSPKKEHDAAKLLKRETANAKKAVAAALANLTKSRNALRKLTDRSTDDVGRGDVNAAVHVVRQRSIAYREAHAKLIGISTPKLRAKEQARLLDNEDGVEGTLARAKAWLELRAVDDRSWFTASTSTAGSTRTATKLEELRAKERHAEKRIELRRRKQAITDEEELLRSESR</sequence>
<dbReference type="InterPro" id="IPR027417">
    <property type="entry name" value="P-loop_NTPase"/>
</dbReference>
<dbReference type="GO" id="GO:0008146">
    <property type="term" value="F:sulfotransferase activity"/>
    <property type="evidence" value="ECO:0007669"/>
    <property type="project" value="InterPro"/>
</dbReference>
<dbReference type="HOGENOM" id="CLU_834821_0_0_1"/>
<reference evidence="3" key="3">
    <citation type="submission" date="2015-06" db="UniProtKB">
        <authorList>
            <consortium name="EnsemblMetazoa"/>
        </authorList>
    </citation>
    <scope>IDENTIFICATION</scope>
</reference>
<reference evidence="4" key="1">
    <citation type="submission" date="2012-12" db="EMBL/GenBank/DDBJ databases">
        <authorList>
            <person name="Hellsten U."/>
            <person name="Grimwood J."/>
            <person name="Chapman J.A."/>
            <person name="Shapiro H."/>
            <person name="Aerts A."/>
            <person name="Otillar R.P."/>
            <person name="Terry A.Y."/>
            <person name="Boore J.L."/>
            <person name="Simakov O."/>
            <person name="Marletaz F."/>
            <person name="Cho S.-J."/>
            <person name="Edsinger-Gonzales E."/>
            <person name="Havlak P."/>
            <person name="Kuo D.-H."/>
            <person name="Larsson T."/>
            <person name="Lv J."/>
            <person name="Arendt D."/>
            <person name="Savage R."/>
            <person name="Osoegawa K."/>
            <person name="de Jong P."/>
            <person name="Lindberg D.R."/>
            <person name="Seaver E.C."/>
            <person name="Weisblat D.A."/>
            <person name="Putnam N.H."/>
            <person name="Grigoriev I.V."/>
            <person name="Rokhsar D.S."/>
        </authorList>
    </citation>
    <scope>NUCLEOTIDE SEQUENCE</scope>
    <source>
        <strain evidence="4">I ESC-2004</strain>
    </source>
</reference>
<dbReference type="EnsemblMetazoa" id="CapteT189385">
    <property type="protein sequence ID" value="CapteP189385"/>
    <property type="gene ID" value="CapteG189385"/>
</dbReference>
<dbReference type="Gene3D" id="3.40.50.300">
    <property type="entry name" value="P-loop containing nucleotide triphosphate hydrolases"/>
    <property type="match status" value="1"/>
</dbReference>
<feature type="domain" description="Sulfotransferase" evidence="1">
    <location>
        <begin position="50"/>
        <end position="109"/>
    </location>
</feature>
<proteinExistence type="predicted"/>
<evidence type="ECO:0000313" key="3">
    <source>
        <dbReference type="EnsemblMetazoa" id="CapteP189385"/>
    </source>
</evidence>
<gene>
    <name evidence="2" type="ORF">CAPTEDRAFT_189385</name>
</gene>
<evidence type="ECO:0000313" key="4">
    <source>
        <dbReference type="Proteomes" id="UP000014760"/>
    </source>
</evidence>
<dbReference type="EMBL" id="KB294506">
    <property type="protein sequence ID" value="ELU14427.1"/>
    <property type="molecule type" value="Genomic_DNA"/>
</dbReference>
<keyword evidence="4" id="KW-1185">Reference proteome</keyword>
<dbReference type="Proteomes" id="UP000014760">
    <property type="component" value="Unassembled WGS sequence"/>
</dbReference>
<reference evidence="2 4" key="2">
    <citation type="journal article" date="2013" name="Nature">
        <title>Insights into bilaterian evolution from three spiralian genomes.</title>
        <authorList>
            <person name="Simakov O."/>
            <person name="Marletaz F."/>
            <person name="Cho S.J."/>
            <person name="Edsinger-Gonzales E."/>
            <person name="Havlak P."/>
            <person name="Hellsten U."/>
            <person name="Kuo D.H."/>
            <person name="Larsson T."/>
            <person name="Lv J."/>
            <person name="Arendt D."/>
            <person name="Savage R."/>
            <person name="Osoegawa K."/>
            <person name="de Jong P."/>
            <person name="Grimwood J."/>
            <person name="Chapman J.A."/>
            <person name="Shapiro H."/>
            <person name="Aerts A."/>
            <person name="Otillar R.P."/>
            <person name="Terry A.Y."/>
            <person name="Boore J.L."/>
            <person name="Grigoriev I.V."/>
            <person name="Lindberg D.R."/>
            <person name="Seaver E.C."/>
            <person name="Weisblat D.A."/>
            <person name="Putnam N.H."/>
            <person name="Rokhsar D.S."/>
        </authorList>
    </citation>
    <scope>NUCLEOTIDE SEQUENCE</scope>
    <source>
        <strain evidence="2 4">I ESC-2004</strain>
    </source>
</reference>